<evidence type="ECO:0000256" key="2">
    <source>
        <dbReference type="ARBA" id="ARBA00022448"/>
    </source>
</evidence>
<reference evidence="9" key="1">
    <citation type="submission" date="2020-08" db="EMBL/GenBank/DDBJ databases">
        <title>Genome public.</title>
        <authorList>
            <person name="Liu C."/>
            <person name="Sun Q."/>
        </authorList>
    </citation>
    <scope>NUCLEOTIDE SEQUENCE</scope>
    <source>
        <strain evidence="9">NSJ-52</strain>
    </source>
</reference>
<dbReference type="Proteomes" id="UP000607645">
    <property type="component" value="Unassembled WGS sequence"/>
</dbReference>
<evidence type="ECO:0000256" key="1">
    <source>
        <dbReference type="ARBA" id="ARBA00004651"/>
    </source>
</evidence>
<feature type="domain" description="ABC transmembrane type-1" evidence="8">
    <location>
        <begin position="95"/>
        <end position="301"/>
    </location>
</feature>
<dbReference type="SUPFAM" id="SSF161098">
    <property type="entry name" value="MetI-like"/>
    <property type="match status" value="1"/>
</dbReference>
<keyword evidence="6 7" id="KW-0472">Membrane</keyword>
<dbReference type="Pfam" id="PF00528">
    <property type="entry name" value="BPD_transp_1"/>
    <property type="match status" value="1"/>
</dbReference>
<dbReference type="PROSITE" id="PS51257">
    <property type="entry name" value="PROKAR_LIPOPROTEIN"/>
    <property type="match status" value="1"/>
</dbReference>
<feature type="transmembrane region" description="Helical" evidence="7">
    <location>
        <begin position="9"/>
        <end position="30"/>
    </location>
</feature>
<feature type="transmembrane region" description="Helical" evidence="7">
    <location>
        <begin position="175"/>
        <end position="194"/>
    </location>
</feature>
<evidence type="ECO:0000256" key="6">
    <source>
        <dbReference type="ARBA" id="ARBA00023136"/>
    </source>
</evidence>
<evidence type="ECO:0000313" key="10">
    <source>
        <dbReference type="Proteomes" id="UP000607645"/>
    </source>
</evidence>
<dbReference type="AlphaFoldDB" id="A0A8J6JN90"/>
<comment type="subcellular location">
    <subcellularLocation>
        <location evidence="1 7">Cell membrane</location>
        <topology evidence="1 7">Multi-pass membrane protein</topology>
    </subcellularLocation>
</comment>
<keyword evidence="2 7" id="KW-0813">Transport</keyword>
<organism evidence="9 10">
    <name type="scientific">Lawsonibacter faecis</name>
    <dbReference type="NCBI Taxonomy" id="2763052"/>
    <lineage>
        <taxon>Bacteria</taxon>
        <taxon>Bacillati</taxon>
        <taxon>Bacillota</taxon>
        <taxon>Clostridia</taxon>
        <taxon>Eubacteriales</taxon>
        <taxon>Oscillospiraceae</taxon>
        <taxon>Lawsonibacter</taxon>
    </lineage>
</organism>
<evidence type="ECO:0000256" key="5">
    <source>
        <dbReference type="ARBA" id="ARBA00022989"/>
    </source>
</evidence>
<dbReference type="InterPro" id="IPR035906">
    <property type="entry name" value="MetI-like_sf"/>
</dbReference>
<evidence type="ECO:0000256" key="4">
    <source>
        <dbReference type="ARBA" id="ARBA00022692"/>
    </source>
</evidence>
<dbReference type="CDD" id="cd06261">
    <property type="entry name" value="TM_PBP2"/>
    <property type="match status" value="1"/>
</dbReference>
<dbReference type="GO" id="GO:0005886">
    <property type="term" value="C:plasma membrane"/>
    <property type="evidence" value="ECO:0007669"/>
    <property type="project" value="UniProtKB-SubCell"/>
</dbReference>
<evidence type="ECO:0000313" key="9">
    <source>
        <dbReference type="EMBL" id="MBC5738074.1"/>
    </source>
</evidence>
<feature type="transmembrane region" description="Helical" evidence="7">
    <location>
        <begin position="134"/>
        <end position="155"/>
    </location>
</feature>
<keyword evidence="5 7" id="KW-1133">Transmembrane helix</keyword>
<dbReference type="PROSITE" id="PS50928">
    <property type="entry name" value="ABC_TM1"/>
    <property type="match status" value="1"/>
</dbReference>
<keyword evidence="3" id="KW-1003">Cell membrane</keyword>
<feature type="transmembrane region" description="Helical" evidence="7">
    <location>
        <begin position="101"/>
        <end position="122"/>
    </location>
</feature>
<accession>A0A8J6JN90</accession>
<dbReference type="EMBL" id="JACOPQ010000012">
    <property type="protein sequence ID" value="MBC5738074.1"/>
    <property type="molecule type" value="Genomic_DNA"/>
</dbReference>
<dbReference type="InterPro" id="IPR045621">
    <property type="entry name" value="BPD_transp_1_N"/>
</dbReference>
<dbReference type="Gene3D" id="1.10.3720.10">
    <property type="entry name" value="MetI-like"/>
    <property type="match status" value="1"/>
</dbReference>
<evidence type="ECO:0000256" key="7">
    <source>
        <dbReference type="RuleBase" id="RU363032"/>
    </source>
</evidence>
<evidence type="ECO:0000259" key="8">
    <source>
        <dbReference type="PROSITE" id="PS50928"/>
    </source>
</evidence>
<feature type="transmembrane region" description="Helical" evidence="7">
    <location>
        <begin position="232"/>
        <end position="254"/>
    </location>
</feature>
<keyword evidence="10" id="KW-1185">Reference proteome</keyword>
<dbReference type="Pfam" id="PF19300">
    <property type="entry name" value="BPD_transp_1_N"/>
    <property type="match status" value="1"/>
</dbReference>
<evidence type="ECO:0000256" key="3">
    <source>
        <dbReference type="ARBA" id="ARBA00022475"/>
    </source>
</evidence>
<comment type="caution">
    <text evidence="9">The sequence shown here is derived from an EMBL/GenBank/DDBJ whole genome shotgun (WGS) entry which is preliminary data.</text>
</comment>
<dbReference type="InterPro" id="IPR000515">
    <property type="entry name" value="MetI-like"/>
</dbReference>
<dbReference type="RefSeq" id="WP_155148474.1">
    <property type="nucleotide sequence ID" value="NZ_JACOPQ010000012.1"/>
</dbReference>
<dbReference type="GO" id="GO:0055085">
    <property type="term" value="P:transmembrane transport"/>
    <property type="evidence" value="ECO:0007669"/>
    <property type="project" value="InterPro"/>
</dbReference>
<protein>
    <submittedName>
        <fullName evidence="9">ABC transporter permease</fullName>
    </submittedName>
</protein>
<keyword evidence="4 7" id="KW-0812">Transmembrane</keyword>
<gene>
    <name evidence="9" type="ORF">H8S62_13760</name>
</gene>
<feature type="transmembrane region" description="Helical" evidence="7">
    <location>
        <begin position="274"/>
        <end position="297"/>
    </location>
</feature>
<name>A0A8J6JN90_9FIRM</name>
<proteinExistence type="inferred from homology"/>
<comment type="similarity">
    <text evidence="7">Belongs to the binding-protein-dependent transport system permease family.</text>
</comment>
<dbReference type="PANTHER" id="PTHR30465:SF74">
    <property type="entry name" value="OLIGOPEPTIDE TRANSPORT SYSTEM PERMEASE PROTEIN OPPB"/>
    <property type="match status" value="1"/>
</dbReference>
<sequence>MVKYTIKRVLMAVLTVFIVACITFFLMNAAPGNPWLAEKTPPQSVIDALNEKYGLDKPLPEQFAKYMNNLIHGDFGVSIKTQKNRPVMDIIVEKFPLSAQLGIMAVAWAVVVGVPLGCLAAYKRGKLIDSILRVVCTLGVSLPGFVVASVLLVVFCGGIESLNFFPGTFSPANGIRGYILPCFCLGLYPMCYIARLTRSSMLDAINQEYVKTARAKGLKTGKIIFKHALRNALIPVITYLGPLTAFTLCGGFVVEKVFGIPGLGKFFVQSVQALDYPLIMGTVIFLATFIVFMNLMVDLLYKVVDPRINLAKGGN</sequence>
<dbReference type="PANTHER" id="PTHR30465">
    <property type="entry name" value="INNER MEMBRANE ABC TRANSPORTER"/>
    <property type="match status" value="1"/>
</dbReference>